<dbReference type="OMA" id="ESWVASK"/>
<dbReference type="PANTHER" id="PTHR22778">
    <property type="entry name" value="OVARIAN CANCER GENE-2 PROTEIN-RELATED"/>
    <property type="match status" value="1"/>
</dbReference>
<comment type="caution">
    <text evidence="2">The sequence shown here is derived from an EMBL/GenBank/DDBJ whole genome shotgun (WGS) entry which is preliminary data.</text>
</comment>
<dbReference type="GO" id="GO:0016787">
    <property type="term" value="F:hydrolase activity"/>
    <property type="evidence" value="ECO:0007669"/>
    <property type="project" value="UniProtKB-KW"/>
</dbReference>
<organism evidence="2 3">
    <name type="scientific">Corchorus capsularis</name>
    <name type="common">Jute</name>
    <dbReference type="NCBI Taxonomy" id="210143"/>
    <lineage>
        <taxon>Eukaryota</taxon>
        <taxon>Viridiplantae</taxon>
        <taxon>Streptophyta</taxon>
        <taxon>Embryophyta</taxon>
        <taxon>Tracheophyta</taxon>
        <taxon>Spermatophyta</taxon>
        <taxon>Magnoliopsida</taxon>
        <taxon>eudicotyledons</taxon>
        <taxon>Gunneridae</taxon>
        <taxon>Pentapetalae</taxon>
        <taxon>rosids</taxon>
        <taxon>malvids</taxon>
        <taxon>Malvales</taxon>
        <taxon>Malvaceae</taxon>
        <taxon>Grewioideae</taxon>
        <taxon>Apeibeae</taxon>
        <taxon>Corchorus</taxon>
    </lineage>
</organism>
<evidence type="ECO:0000259" key="1">
    <source>
        <dbReference type="Pfam" id="PF03959"/>
    </source>
</evidence>
<keyword evidence="3" id="KW-1185">Reference proteome</keyword>
<sequence length="136" mass="15107">MEYYYIFQGAILSGGLPGLQAKGVALTKVPKIKNLIIIGGAKFKSESVAADAYSSPIQCPSLHFLGETDFLKPYGLELLKVCVDPVVIHHPKGHTIPRFGDEKGLESMMNFLDKIQQELPEKQEREIDYKEDALEA</sequence>
<gene>
    <name evidence="2" type="ORF">CCACVL1_19594</name>
</gene>
<feature type="domain" description="Serine hydrolase" evidence="1">
    <location>
        <begin position="8"/>
        <end position="99"/>
    </location>
</feature>
<dbReference type="STRING" id="210143.A0A1R3HFV3"/>
<dbReference type="Pfam" id="PF03959">
    <property type="entry name" value="FSH1"/>
    <property type="match status" value="1"/>
</dbReference>
<dbReference type="PANTHER" id="PTHR22778:SF51">
    <property type="entry name" value="DIHYDROFOLATE REDUCTASE"/>
    <property type="match status" value="1"/>
</dbReference>
<dbReference type="Gramene" id="OMO69246">
    <property type="protein sequence ID" value="OMO69246"/>
    <property type="gene ID" value="CCACVL1_19594"/>
</dbReference>
<dbReference type="InterPro" id="IPR029058">
    <property type="entry name" value="AB_hydrolase_fold"/>
</dbReference>
<dbReference type="EMBL" id="AWWV01012065">
    <property type="protein sequence ID" value="OMO69246.1"/>
    <property type="molecule type" value="Genomic_DNA"/>
</dbReference>
<protein>
    <submittedName>
        <fullName evidence="2">Serine hydrolase FSH</fullName>
    </submittedName>
</protein>
<accession>A0A1R3HFV3</accession>
<keyword evidence="2" id="KW-0378">Hydrolase</keyword>
<evidence type="ECO:0000313" key="2">
    <source>
        <dbReference type="EMBL" id="OMO69246.1"/>
    </source>
</evidence>
<proteinExistence type="predicted"/>
<dbReference type="InterPro" id="IPR005645">
    <property type="entry name" value="FSH-like_dom"/>
</dbReference>
<name>A0A1R3HFV3_COCAP</name>
<dbReference type="OrthoDB" id="414698at2759"/>
<evidence type="ECO:0000313" key="3">
    <source>
        <dbReference type="Proteomes" id="UP000188268"/>
    </source>
</evidence>
<dbReference type="Proteomes" id="UP000188268">
    <property type="component" value="Unassembled WGS sequence"/>
</dbReference>
<dbReference type="AlphaFoldDB" id="A0A1R3HFV3"/>
<reference evidence="2 3" key="1">
    <citation type="submission" date="2013-09" db="EMBL/GenBank/DDBJ databases">
        <title>Corchorus capsularis genome sequencing.</title>
        <authorList>
            <person name="Alam M."/>
            <person name="Haque M.S."/>
            <person name="Islam M.S."/>
            <person name="Emdad E.M."/>
            <person name="Islam M.M."/>
            <person name="Ahmed B."/>
            <person name="Halim A."/>
            <person name="Hossen Q.M.M."/>
            <person name="Hossain M.Z."/>
            <person name="Ahmed R."/>
            <person name="Khan M.M."/>
            <person name="Islam R."/>
            <person name="Rashid M.M."/>
            <person name="Khan S.A."/>
            <person name="Rahman M.S."/>
            <person name="Alam M."/>
        </authorList>
    </citation>
    <scope>NUCLEOTIDE SEQUENCE [LARGE SCALE GENOMIC DNA]</scope>
    <source>
        <strain evidence="3">cv. CVL-1</strain>
        <tissue evidence="2">Whole seedling</tissue>
    </source>
</reference>
<dbReference type="Gene3D" id="3.40.50.1820">
    <property type="entry name" value="alpha/beta hydrolase"/>
    <property type="match status" value="1"/>
</dbReference>